<dbReference type="Proteomes" id="UP000197054">
    <property type="component" value="Chromosome"/>
</dbReference>
<keyword evidence="1" id="KW-0472">Membrane</keyword>
<feature type="transmembrane region" description="Helical" evidence="1">
    <location>
        <begin position="107"/>
        <end position="132"/>
    </location>
</feature>
<feature type="transmembrane region" description="Helical" evidence="1">
    <location>
        <begin position="73"/>
        <end position="95"/>
    </location>
</feature>
<organism evidence="2 3">
    <name type="scientific">Ureaplasma parvum</name>
    <name type="common">Ureaplasma urealyticum biotype 1</name>
    <dbReference type="NCBI Taxonomy" id="134821"/>
    <lineage>
        <taxon>Bacteria</taxon>
        <taxon>Bacillati</taxon>
        <taxon>Mycoplasmatota</taxon>
        <taxon>Mycoplasmoidales</taxon>
        <taxon>Mycoplasmoidaceae</taxon>
        <taxon>Ureaplasma</taxon>
    </lineage>
</organism>
<evidence type="ECO:0000313" key="2">
    <source>
        <dbReference type="EMBL" id="ASD29907.1"/>
    </source>
</evidence>
<keyword evidence="1" id="KW-0812">Transmembrane</keyword>
<keyword evidence="1" id="KW-1133">Transmembrane helix</keyword>
<accession>A0AAC9T3F1</accession>
<sequence>MNQNKIVNKKDLDIALANLILSIGVVVFIIIGAILVHLGIYYMVYSYYGSPYLTQDIATTNVVNAWAMYNAGVAFLVIFALIEIASFALFVTTTVNVGLNLKRQENFVLPFVFGILGCLGIIPIIGSIIIYVQLNKFYKQQNESSLI</sequence>
<proteinExistence type="predicted"/>
<feature type="transmembrane region" description="Helical" evidence="1">
    <location>
        <begin position="12"/>
        <end position="44"/>
    </location>
</feature>
<dbReference type="AlphaFoldDB" id="A0AAC9T3F1"/>
<protein>
    <submittedName>
        <fullName evidence="2">Uncharacterized protein</fullName>
    </submittedName>
</protein>
<evidence type="ECO:0000256" key="1">
    <source>
        <dbReference type="SAM" id="Phobius"/>
    </source>
</evidence>
<reference evidence="2 3" key="1">
    <citation type="submission" date="2017-06" db="EMBL/GenBank/DDBJ databases">
        <title>Genome Sequencing and Comparative Genomics Analysis of Five Ureaplasma Urealyticums with Different Drug Resistance.</title>
        <authorList>
            <person name="Ma L."/>
            <person name="Jia T."/>
        </authorList>
    </citation>
    <scope>NUCLEOTIDE SEQUENCE [LARGE SCALE GENOMIC DNA]</scope>
    <source>
        <strain evidence="3">hebnu uu3</strain>
    </source>
</reference>
<dbReference type="RefSeq" id="WP_006688930.1">
    <property type="nucleotide sequence ID" value="NZ_CAMQQM010000003.1"/>
</dbReference>
<name>A0AAC9T3F1_UREPR</name>
<evidence type="ECO:0000313" key="3">
    <source>
        <dbReference type="Proteomes" id="UP000197054"/>
    </source>
</evidence>
<gene>
    <name evidence="2" type="ORF">CEG42_01520</name>
</gene>
<dbReference type="EMBL" id="CP021991">
    <property type="protein sequence ID" value="ASD29907.1"/>
    <property type="molecule type" value="Genomic_DNA"/>
</dbReference>